<dbReference type="Ensembl" id="ENSCJAT00000024951.3">
    <property type="protein sequence ID" value="ENSCJAP00000023586.2"/>
    <property type="gene ID" value="ENSCJAG00000012869.4"/>
</dbReference>
<evidence type="ECO:0000256" key="1">
    <source>
        <dbReference type="SAM" id="MobiDB-lite"/>
    </source>
</evidence>
<accession>F7EGX1</accession>
<dbReference type="Proteomes" id="UP000008225">
    <property type="component" value="Chromosome 22"/>
</dbReference>
<reference evidence="2" key="3">
    <citation type="submission" date="2025-09" db="UniProtKB">
        <authorList>
            <consortium name="Ensembl"/>
        </authorList>
    </citation>
    <scope>IDENTIFICATION</scope>
</reference>
<protein>
    <submittedName>
        <fullName evidence="2">Trafficking protein particle complex subunit 6A</fullName>
    </submittedName>
</protein>
<proteinExistence type="predicted"/>
<organism evidence="2 3">
    <name type="scientific">Callithrix jacchus</name>
    <name type="common">White-tufted-ear marmoset</name>
    <name type="synonym">Simia Jacchus</name>
    <dbReference type="NCBI Taxonomy" id="9483"/>
    <lineage>
        <taxon>Eukaryota</taxon>
        <taxon>Metazoa</taxon>
        <taxon>Chordata</taxon>
        <taxon>Craniata</taxon>
        <taxon>Vertebrata</taxon>
        <taxon>Euteleostomi</taxon>
        <taxon>Mammalia</taxon>
        <taxon>Eutheria</taxon>
        <taxon>Euarchontoglires</taxon>
        <taxon>Primates</taxon>
        <taxon>Haplorrhini</taxon>
        <taxon>Platyrrhini</taxon>
        <taxon>Cebidae</taxon>
        <taxon>Callitrichinae</taxon>
        <taxon>Callithrix</taxon>
        <taxon>Callithrix</taxon>
    </lineage>
</organism>
<sequence>MADAVLFEFLHTEMVAELWAHDPDPGPGVSAEPRGEEPGAATATPRDAGLQGGAGCPQVLVQRPVAGHIPEADGQPAHQSPGDLCPAGQQLPPPPPHGCWPAISGGSAQVPGLHLRPPARRPLYPGHR</sequence>
<evidence type="ECO:0000313" key="3">
    <source>
        <dbReference type="Proteomes" id="UP000008225"/>
    </source>
</evidence>
<dbReference type="GeneTree" id="ENSGT00390000012948"/>
<dbReference type="Bgee" id="ENSCJAG00000012869">
    <property type="expression patterns" value="Expressed in kidney and 6 other cell types or tissues"/>
</dbReference>
<dbReference type="HOGENOM" id="CLU_076409_3_1_1"/>
<dbReference type="eggNOG" id="KOG3316">
    <property type="taxonomic scope" value="Eukaryota"/>
</dbReference>
<keyword evidence="3" id="KW-1185">Reference proteome</keyword>
<feature type="region of interest" description="Disordered" evidence="1">
    <location>
        <begin position="20"/>
        <end position="128"/>
    </location>
</feature>
<name>F7EGX1_CALJA</name>
<evidence type="ECO:0000313" key="2">
    <source>
        <dbReference type="Ensembl" id="ENSCJAP00000023586.2"/>
    </source>
</evidence>
<reference evidence="2" key="1">
    <citation type="submission" date="2009-03" db="EMBL/GenBank/DDBJ databases">
        <authorList>
            <person name="Warren W."/>
            <person name="Ye L."/>
            <person name="Minx P."/>
            <person name="Worley K."/>
            <person name="Gibbs R."/>
            <person name="Wilson R.K."/>
        </authorList>
    </citation>
    <scope>NUCLEOTIDE SEQUENCE [LARGE SCALE GENOMIC DNA]</scope>
</reference>
<dbReference type="AlphaFoldDB" id="F7EGX1"/>
<reference evidence="2" key="2">
    <citation type="submission" date="2025-08" db="UniProtKB">
        <authorList>
            <consortium name="Ensembl"/>
        </authorList>
    </citation>
    <scope>IDENTIFICATION</scope>
</reference>
<gene>
    <name evidence="2" type="primary">TRAPPC6A</name>
</gene>